<dbReference type="GO" id="GO:0010499">
    <property type="term" value="P:proteasomal ubiquitin-independent protein catabolic process"/>
    <property type="evidence" value="ECO:0007669"/>
    <property type="project" value="UniProtKB-ARBA"/>
</dbReference>
<comment type="caution">
    <text evidence="6">The sequence shown here is derived from an EMBL/GenBank/DDBJ whole genome shotgun (WGS) entry which is preliminary data.</text>
</comment>
<sequence length="205" mass="22520">MSNPSEINGGAAVAMVGKDCVAIASDLRLGLQSVGISGDFEKIFEYNGVYLALTGLATDVQTLSIDFRKKHSLYELREERRMEPQTMANLVSSTLYSKRFGPYFVGPLVAGLNSSTSKPYICSFDSIGCIEHANDFVVVGTASDQLYGICESLYEPNLEPEDLFETISQALMSAVDRDALSGWGGVVYIIEKDKVTKRYLKTRQD</sequence>
<dbReference type="Proteomes" id="UP000238350">
    <property type="component" value="Unassembled WGS sequence"/>
</dbReference>
<dbReference type="PANTHER" id="PTHR32194:SF10">
    <property type="entry name" value="PROTEASOME SUBUNIT BETA TYPE-3"/>
    <property type="match status" value="1"/>
</dbReference>
<dbReference type="InterPro" id="IPR001353">
    <property type="entry name" value="Proteasome_sua/b"/>
</dbReference>
<gene>
    <name evidence="6" type="ORF">B9G98_03596</name>
</gene>
<accession>A0A2T0FLW8</accession>
<evidence type="ECO:0000256" key="1">
    <source>
        <dbReference type="ARBA" id="ARBA00022490"/>
    </source>
</evidence>
<name>A0A2T0FLW8_9ASCO</name>
<dbReference type="GO" id="GO:0019774">
    <property type="term" value="C:proteasome core complex, beta-subunit complex"/>
    <property type="evidence" value="ECO:0007669"/>
    <property type="project" value="InterPro"/>
</dbReference>
<dbReference type="EMBL" id="NDIQ01000022">
    <property type="protein sequence ID" value="PRT55976.1"/>
    <property type="molecule type" value="Genomic_DNA"/>
</dbReference>
<evidence type="ECO:0000256" key="3">
    <source>
        <dbReference type="ARBA" id="ARBA00023242"/>
    </source>
</evidence>
<dbReference type="PROSITE" id="PS51476">
    <property type="entry name" value="PROTEASOME_BETA_2"/>
    <property type="match status" value="1"/>
</dbReference>
<dbReference type="FunFam" id="3.60.20.10:FF:000003">
    <property type="entry name" value="Proteasome subunit beta type-3"/>
    <property type="match status" value="1"/>
</dbReference>
<dbReference type="InterPro" id="IPR029055">
    <property type="entry name" value="Ntn_hydrolases_N"/>
</dbReference>
<evidence type="ECO:0000313" key="6">
    <source>
        <dbReference type="EMBL" id="PRT55976.1"/>
    </source>
</evidence>
<dbReference type="Gene3D" id="3.60.20.10">
    <property type="entry name" value="Glutamine Phosphoribosylpyrophosphate, subunit 1, domain 1"/>
    <property type="match status" value="1"/>
</dbReference>
<dbReference type="GO" id="GO:0005737">
    <property type="term" value="C:cytoplasm"/>
    <property type="evidence" value="ECO:0007669"/>
    <property type="project" value="UniProtKB-SubCell"/>
</dbReference>
<evidence type="ECO:0000256" key="5">
    <source>
        <dbReference type="RuleBase" id="RU004203"/>
    </source>
</evidence>
<protein>
    <recommendedName>
        <fullName evidence="5">Proteasome subunit beta</fullName>
    </recommendedName>
</protein>
<dbReference type="InterPro" id="IPR033811">
    <property type="entry name" value="Proteasome_beta_3"/>
</dbReference>
<organism evidence="6 7">
    <name type="scientific">Wickerhamiella sorbophila</name>
    <dbReference type="NCBI Taxonomy" id="45607"/>
    <lineage>
        <taxon>Eukaryota</taxon>
        <taxon>Fungi</taxon>
        <taxon>Dikarya</taxon>
        <taxon>Ascomycota</taxon>
        <taxon>Saccharomycotina</taxon>
        <taxon>Dipodascomycetes</taxon>
        <taxon>Dipodascales</taxon>
        <taxon>Trichomonascaceae</taxon>
        <taxon>Wickerhamiella</taxon>
    </lineage>
</organism>
<keyword evidence="1 5" id="KW-0963">Cytoplasm</keyword>
<dbReference type="RefSeq" id="XP_024665921.1">
    <property type="nucleotide sequence ID" value="XM_024810153.1"/>
</dbReference>
<evidence type="ECO:0000256" key="2">
    <source>
        <dbReference type="ARBA" id="ARBA00022942"/>
    </source>
</evidence>
<dbReference type="OrthoDB" id="204949at2759"/>
<dbReference type="AlphaFoldDB" id="A0A2T0FLW8"/>
<comment type="subunit">
    <text evidence="4">The 26S proteasome consists of a 20S proteasome core and two 19S regulatory subunits. The 20S proteasome core is composed of 28 subunits that are arranged in four stacked rings, resulting in a barrel-shaped structure. The two end rings are each formed by seven alpha subunits, and the two central rings are each formed by seven beta subunits. The catalytic chamber with the active sites is on the inside of the barrel.</text>
</comment>
<keyword evidence="2 5" id="KW-0647">Proteasome</keyword>
<evidence type="ECO:0000256" key="4">
    <source>
        <dbReference type="ARBA" id="ARBA00026071"/>
    </source>
</evidence>
<dbReference type="GO" id="GO:0005634">
    <property type="term" value="C:nucleus"/>
    <property type="evidence" value="ECO:0007669"/>
    <property type="project" value="UniProtKB-SubCell"/>
</dbReference>
<reference evidence="6 7" key="1">
    <citation type="submission" date="2017-04" db="EMBL/GenBank/DDBJ databases">
        <title>Genome sequencing of [Candida] sorbophila.</title>
        <authorList>
            <person name="Ahn J.O."/>
        </authorList>
    </citation>
    <scope>NUCLEOTIDE SEQUENCE [LARGE SCALE GENOMIC DNA]</scope>
    <source>
        <strain evidence="6 7">DS02</strain>
    </source>
</reference>
<evidence type="ECO:0000313" key="7">
    <source>
        <dbReference type="Proteomes" id="UP000238350"/>
    </source>
</evidence>
<keyword evidence="7" id="KW-1185">Reference proteome</keyword>
<comment type="similarity">
    <text evidence="5">Belongs to the peptidase T1B family.</text>
</comment>
<dbReference type="GO" id="GO:0043161">
    <property type="term" value="P:proteasome-mediated ubiquitin-dependent protein catabolic process"/>
    <property type="evidence" value="ECO:0007669"/>
    <property type="project" value="InterPro"/>
</dbReference>
<dbReference type="SUPFAM" id="SSF56235">
    <property type="entry name" value="N-terminal nucleophile aminohydrolases (Ntn hydrolases)"/>
    <property type="match status" value="1"/>
</dbReference>
<dbReference type="Pfam" id="PF00227">
    <property type="entry name" value="Proteasome"/>
    <property type="match status" value="1"/>
</dbReference>
<comment type="subunit">
    <text evidence="5">Component of the proteasome complex.</text>
</comment>
<dbReference type="InterPro" id="IPR023333">
    <property type="entry name" value="Proteasome_suB-type"/>
</dbReference>
<dbReference type="InterPro" id="IPR016050">
    <property type="entry name" value="Proteasome_bsu_CS"/>
</dbReference>
<comment type="function">
    <text evidence="5">Component of the proteasome, a multicatalytic proteinase complex which is characterized by its ability to cleave peptides with Arg, Phe, Tyr, Leu, and Glu adjacent to the leaving group at neutral or slightly basic pH. The proteasome has an ATP-dependent proteolytic activity.</text>
</comment>
<proteinExistence type="inferred from homology"/>
<dbReference type="PROSITE" id="PS00854">
    <property type="entry name" value="PROTEASOME_BETA_1"/>
    <property type="match status" value="1"/>
</dbReference>
<dbReference type="CDD" id="cd03759">
    <property type="entry name" value="proteasome_beta_type_3"/>
    <property type="match status" value="1"/>
</dbReference>
<dbReference type="GeneID" id="36517344"/>
<dbReference type="STRING" id="45607.A0A2T0FLW8"/>
<dbReference type="PANTHER" id="PTHR32194">
    <property type="entry name" value="METALLOPROTEASE TLDD"/>
    <property type="match status" value="1"/>
</dbReference>
<keyword evidence="3 5" id="KW-0539">Nucleus</keyword>
<comment type="subcellular location">
    <subcellularLocation>
        <location evidence="5">Cytoplasm</location>
    </subcellularLocation>
    <subcellularLocation>
        <location evidence="5">Nucleus</location>
    </subcellularLocation>
</comment>